<dbReference type="EMBL" id="BTSY01000003">
    <property type="protein sequence ID" value="GMT20029.1"/>
    <property type="molecule type" value="Genomic_DNA"/>
</dbReference>
<feature type="region of interest" description="Disordered" evidence="1">
    <location>
        <begin position="1"/>
        <end position="386"/>
    </location>
</feature>
<feature type="non-terminal residue" evidence="2">
    <location>
        <position position="386"/>
    </location>
</feature>
<dbReference type="AlphaFoldDB" id="A0AAV5VKI4"/>
<sequence length="386" mass="39997">MGDTVPYSTATRESVGLPSISTLTPLLGSNNGFREQHSPRFPPSNHATPSHSSDSKPFSAQISFAPLGATSRQAPRREGAPLPATAIFHTESVPLIKKSPIKKPSPVSMTKGPPPKKIALPTPPKNGSSSMGGGCSGGMSALEAALRSPSDSLTPLGHPRASLAPPPPPPATHASAASRNLEFVLDDGLSPFNPTEQCALMTGPHSNGTEYGYEPSPSNGHRSFFAESSRESPLTLAPLEPLTTTFPTHSPVTNNGSGSYYSDWANPSLGSPMQLPPLTSIFSGHAPNDQSHSSAPFSASPMSAYSDPSPSASLLSVSVQQQQHLQLQQQASAGSSAAAAAAARPASRSAPNGEYGHLPTSSAHHYANDSLATTRKRVASGARRAR</sequence>
<feature type="compositionally biased region" description="Polar residues" evidence="1">
    <location>
        <begin position="45"/>
        <end position="62"/>
    </location>
</feature>
<accession>A0AAV5VKI4</accession>
<comment type="caution">
    <text evidence="2">The sequence shown here is derived from an EMBL/GenBank/DDBJ whole genome shotgun (WGS) entry which is preliminary data.</text>
</comment>
<proteinExistence type="predicted"/>
<protein>
    <submittedName>
        <fullName evidence="2">Uncharacterized protein</fullName>
    </submittedName>
</protein>
<reference evidence="2" key="1">
    <citation type="submission" date="2023-10" db="EMBL/GenBank/DDBJ databases">
        <title>Genome assembly of Pristionchus species.</title>
        <authorList>
            <person name="Yoshida K."/>
            <person name="Sommer R.J."/>
        </authorList>
    </citation>
    <scope>NUCLEOTIDE SEQUENCE</scope>
    <source>
        <strain evidence="2">RS5133</strain>
    </source>
</reference>
<evidence type="ECO:0000313" key="2">
    <source>
        <dbReference type="EMBL" id="GMT20029.1"/>
    </source>
</evidence>
<keyword evidence="3" id="KW-1185">Reference proteome</keyword>
<feature type="compositionally biased region" description="Low complexity" evidence="1">
    <location>
        <begin position="92"/>
        <end position="108"/>
    </location>
</feature>
<dbReference type="Proteomes" id="UP001432322">
    <property type="component" value="Unassembled WGS sequence"/>
</dbReference>
<feature type="compositionally biased region" description="Polar residues" evidence="1">
    <location>
        <begin position="250"/>
        <end position="260"/>
    </location>
</feature>
<feature type="compositionally biased region" description="Polar residues" evidence="1">
    <location>
        <begin position="19"/>
        <end position="33"/>
    </location>
</feature>
<feature type="compositionally biased region" description="Low complexity" evidence="1">
    <location>
        <begin position="233"/>
        <end position="248"/>
    </location>
</feature>
<gene>
    <name evidence="2" type="ORF">PFISCL1PPCAC_11326</name>
</gene>
<evidence type="ECO:0000256" key="1">
    <source>
        <dbReference type="SAM" id="MobiDB-lite"/>
    </source>
</evidence>
<feature type="compositionally biased region" description="Polar residues" evidence="1">
    <location>
        <begin position="1"/>
        <end position="12"/>
    </location>
</feature>
<feature type="compositionally biased region" description="Low complexity" evidence="1">
    <location>
        <begin position="291"/>
        <end position="350"/>
    </location>
</feature>
<organism evidence="2 3">
    <name type="scientific">Pristionchus fissidentatus</name>
    <dbReference type="NCBI Taxonomy" id="1538716"/>
    <lineage>
        <taxon>Eukaryota</taxon>
        <taxon>Metazoa</taxon>
        <taxon>Ecdysozoa</taxon>
        <taxon>Nematoda</taxon>
        <taxon>Chromadorea</taxon>
        <taxon>Rhabditida</taxon>
        <taxon>Rhabditina</taxon>
        <taxon>Diplogasteromorpha</taxon>
        <taxon>Diplogasteroidea</taxon>
        <taxon>Neodiplogasteridae</taxon>
        <taxon>Pristionchus</taxon>
    </lineage>
</organism>
<evidence type="ECO:0000313" key="3">
    <source>
        <dbReference type="Proteomes" id="UP001432322"/>
    </source>
</evidence>
<feature type="compositionally biased region" description="Pro residues" evidence="1">
    <location>
        <begin position="112"/>
        <end position="124"/>
    </location>
</feature>
<name>A0AAV5VKI4_9BILA</name>
<feature type="compositionally biased region" description="Basic residues" evidence="1">
    <location>
        <begin position="374"/>
        <end position="386"/>
    </location>
</feature>